<evidence type="ECO:0000259" key="1">
    <source>
        <dbReference type="PROSITE" id="PS52001"/>
    </source>
</evidence>
<dbReference type="Pfam" id="PF09793">
    <property type="entry name" value="AD"/>
    <property type="match status" value="1"/>
</dbReference>
<name>A0A2T9YUB0_9FUNG</name>
<dbReference type="InterPro" id="IPR047574">
    <property type="entry name" value="AD"/>
</dbReference>
<dbReference type="EMBL" id="MBFR01000044">
    <property type="protein sequence ID" value="PVU95937.1"/>
    <property type="molecule type" value="Genomic_DNA"/>
</dbReference>
<dbReference type="STRING" id="133385.A0A2T9YUB0"/>
<organism evidence="2 3">
    <name type="scientific">Smittium simulii</name>
    <dbReference type="NCBI Taxonomy" id="133385"/>
    <lineage>
        <taxon>Eukaryota</taxon>
        <taxon>Fungi</taxon>
        <taxon>Fungi incertae sedis</taxon>
        <taxon>Zoopagomycota</taxon>
        <taxon>Kickxellomycotina</taxon>
        <taxon>Harpellomycetes</taxon>
        <taxon>Harpellales</taxon>
        <taxon>Legeriomycetaceae</taxon>
        <taxon>Smittium</taxon>
    </lineage>
</organism>
<feature type="domain" description="AD" evidence="1">
    <location>
        <begin position="173"/>
        <end position="263"/>
    </location>
</feature>
<reference evidence="2 3" key="1">
    <citation type="journal article" date="2018" name="MBio">
        <title>Comparative Genomics Reveals the Core Gene Toolbox for the Fungus-Insect Symbiosis.</title>
        <authorList>
            <person name="Wang Y."/>
            <person name="Stata M."/>
            <person name="Wang W."/>
            <person name="Stajich J.E."/>
            <person name="White M.M."/>
            <person name="Moncalvo J.M."/>
        </authorList>
    </citation>
    <scope>NUCLEOTIDE SEQUENCE [LARGE SCALE GENOMIC DNA]</scope>
    <source>
        <strain evidence="2 3">SWE-8-4</strain>
    </source>
</reference>
<dbReference type="AlphaFoldDB" id="A0A2T9YUB0"/>
<evidence type="ECO:0000313" key="3">
    <source>
        <dbReference type="Proteomes" id="UP000245383"/>
    </source>
</evidence>
<comment type="caution">
    <text evidence="2">The sequence shown here is derived from an EMBL/GenBank/DDBJ whole genome shotgun (WGS) entry which is preliminary data.</text>
</comment>
<sequence>MSYRAAVSRHLQKGEVKNSYSRLDVAADQVDSKNKMSSGSNDRHLFNKTDKNHYALKQTPLEATKPNEGLKAWGIDSKDKKKDNAKYSQTNYLKSNLADNIAPKNHLDSSLEKNVEHKHDSSKKIKSKHHIASLFKDNVGKCVLVKLVTGRAVEGKIFCYDSTIFNFQLPEPKPLPVENLRIAQFKVLSDANDQFLRIGENVSTEAQCIFDALSKTWYKENIIVLDEIIIKPPYNVGSCSSSVDSDTLNRVNKVLQGEKRRLAINSSLGSAS</sequence>
<dbReference type="Proteomes" id="UP000245383">
    <property type="component" value="Unassembled WGS sequence"/>
</dbReference>
<protein>
    <recommendedName>
        <fullName evidence="1">AD domain-containing protein</fullName>
    </recommendedName>
</protein>
<dbReference type="InterPro" id="IPR019181">
    <property type="entry name" value="LSM12_ABD"/>
</dbReference>
<dbReference type="PANTHER" id="PTHR13542">
    <property type="entry name" value="LSM12 HOMOLOG"/>
    <property type="match status" value="1"/>
</dbReference>
<proteinExistence type="predicted"/>
<gene>
    <name evidence="2" type="ORF">BB561_001510</name>
</gene>
<dbReference type="PROSITE" id="PS52001">
    <property type="entry name" value="AD"/>
    <property type="match status" value="1"/>
</dbReference>
<keyword evidence="3" id="KW-1185">Reference proteome</keyword>
<dbReference type="OrthoDB" id="1057137at2759"/>
<dbReference type="InterPro" id="IPR039683">
    <property type="entry name" value="Lsm12-like"/>
</dbReference>
<accession>A0A2T9YUB0</accession>
<dbReference type="SMART" id="SM00995">
    <property type="entry name" value="AD"/>
    <property type="match status" value="1"/>
</dbReference>
<evidence type="ECO:0000313" key="2">
    <source>
        <dbReference type="EMBL" id="PVU95937.1"/>
    </source>
</evidence>